<organism evidence="3 4">
    <name type="scientific">Mycena venus</name>
    <dbReference type="NCBI Taxonomy" id="2733690"/>
    <lineage>
        <taxon>Eukaryota</taxon>
        <taxon>Fungi</taxon>
        <taxon>Dikarya</taxon>
        <taxon>Basidiomycota</taxon>
        <taxon>Agaricomycotina</taxon>
        <taxon>Agaricomycetes</taxon>
        <taxon>Agaricomycetidae</taxon>
        <taxon>Agaricales</taxon>
        <taxon>Marasmiineae</taxon>
        <taxon>Mycenaceae</taxon>
        <taxon>Mycena</taxon>
    </lineage>
</organism>
<dbReference type="InterPro" id="IPR037507">
    <property type="entry name" value="Ribosomal_mL59"/>
</dbReference>
<comment type="caution">
    <text evidence="3">The sequence shown here is derived from an EMBL/GenBank/DDBJ whole genome shotgun (WGS) entry which is preliminary data.</text>
</comment>
<dbReference type="GO" id="GO:0005762">
    <property type="term" value="C:mitochondrial large ribosomal subunit"/>
    <property type="evidence" value="ECO:0007669"/>
    <property type="project" value="InterPro"/>
</dbReference>
<name>A0A8H7CZ89_9AGAR</name>
<dbReference type="PANTHER" id="PTHR28041">
    <property type="entry name" value="54S RIBOSOMAL PROTEIN L25, MITOCHONDRIAL"/>
    <property type="match status" value="1"/>
</dbReference>
<evidence type="ECO:0000313" key="4">
    <source>
        <dbReference type="Proteomes" id="UP000620124"/>
    </source>
</evidence>
<gene>
    <name evidence="3" type="ORF">MVEN_01048400</name>
</gene>
<feature type="domain" description="Large ribosomal subunit protein mL59" evidence="2">
    <location>
        <begin position="12"/>
        <end position="195"/>
    </location>
</feature>
<sequence length="218" mass="24918">MSTKFLHRELKALPRFVRRNGPLSAPNAADAVVLPNPFLPWRNPKTGRWAPPKYSLRQQADLIKQAKATNSVHLLPPSIKLPQPELFAPPPTPKSKSASAGKAKTSPGPSTLLKQQRASSSGRLNVKGHKELKVTVEWDRRPAVKVVPGADRGTRLYAAKKKMFKGSRLERSRKQRAWRTWVLLHDMRKRIRRYRTHYVHKMRNPLKPTRKTAKKLPF</sequence>
<evidence type="ECO:0000259" key="2">
    <source>
        <dbReference type="Pfam" id="PF18126"/>
    </source>
</evidence>
<evidence type="ECO:0000256" key="1">
    <source>
        <dbReference type="SAM" id="MobiDB-lite"/>
    </source>
</evidence>
<dbReference type="EMBL" id="JACAZI010000008">
    <property type="protein sequence ID" value="KAF7353637.1"/>
    <property type="molecule type" value="Genomic_DNA"/>
</dbReference>
<feature type="region of interest" description="Disordered" evidence="1">
    <location>
        <begin position="75"/>
        <end position="126"/>
    </location>
</feature>
<dbReference type="PANTHER" id="PTHR28041:SF1">
    <property type="entry name" value="LARGE RIBOSOMAL SUBUNIT PROTEIN ML59"/>
    <property type="match status" value="1"/>
</dbReference>
<feature type="compositionally biased region" description="Low complexity" evidence="1">
    <location>
        <begin position="94"/>
        <end position="108"/>
    </location>
</feature>
<dbReference type="OrthoDB" id="18529at2759"/>
<dbReference type="Pfam" id="PF18126">
    <property type="entry name" value="Mitoc_mL59"/>
    <property type="match status" value="1"/>
</dbReference>
<keyword evidence="4" id="KW-1185">Reference proteome</keyword>
<dbReference type="AlphaFoldDB" id="A0A8H7CZ89"/>
<protein>
    <submittedName>
        <fullName evidence="3">Mitoc-mL59 domain-containing protein</fullName>
    </submittedName>
</protein>
<feature type="compositionally biased region" description="Polar residues" evidence="1">
    <location>
        <begin position="112"/>
        <end position="123"/>
    </location>
</feature>
<dbReference type="Proteomes" id="UP000620124">
    <property type="component" value="Unassembled WGS sequence"/>
</dbReference>
<reference evidence="3" key="1">
    <citation type="submission" date="2020-05" db="EMBL/GenBank/DDBJ databases">
        <title>Mycena genomes resolve the evolution of fungal bioluminescence.</title>
        <authorList>
            <person name="Tsai I.J."/>
        </authorList>
    </citation>
    <scope>NUCLEOTIDE SEQUENCE</scope>
    <source>
        <strain evidence="3">CCC161011</strain>
    </source>
</reference>
<dbReference type="GO" id="GO:0003735">
    <property type="term" value="F:structural constituent of ribosome"/>
    <property type="evidence" value="ECO:0007669"/>
    <property type="project" value="InterPro"/>
</dbReference>
<evidence type="ECO:0000313" key="3">
    <source>
        <dbReference type="EMBL" id="KAF7353637.1"/>
    </source>
</evidence>
<proteinExistence type="predicted"/>
<accession>A0A8H7CZ89</accession>
<dbReference type="InterPro" id="IPR040922">
    <property type="entry name" value="Ribosomal_mL59_dom"/>
</dbReference>